<proteinExistence type="predicted"/>
<keyword evidence="4" id="KW-1185">Reference proteome</keyword>
<dbReference type="PhylomeDB" id="B6QA98"/>
<feature type="region of interest" description="Disordered" evidence="1">
    <location>
        <begin position="79"/>
        <end position="163"/>
    </location>
</feature>
<name>B6QA98_TALMQ</name>
<dbReference type="EMBL" id="DS995900">
    <property type="protein sequence ID" value="EEA25225.1"/>
    <property type="molecule type" value="Genomic_DNA"/>
</dbReference>
<reference evidence="4" key="1">
    <citation type="journal article" date="2015" name="Genome Announc.">
        <title>Genome sequence of the AIDS-associated pathogen Penicillium marneffei (ATCC18224) and its near taxonomic relative Talaromyces stipitatus (ATCC10500).</title>
        <authorList>
            <person name="Nierman W.C."/>
            <person name="Fedorova-Abrams N.D."/>
            <person name="Andrianopoulos A."/>
        </authorList>
    </citation>
    <scope>NUCLEOTIDE SEQUENCE [LARGE SCALE GENOMIC DNA]</scope>
    <source>
        <strain evidence="4">ATCC 18224 / CBS 334.59 / QM 7333</strain>
    </source>
</reference>
<accession>B6QA98</accession>
<dbReference type="AlphaFoldDB" id="B6QA98"/>
<evidence type="ECO:0000313" key="3">
    <source>
        <dbReference type="EMBL" id="EEA25225.1"/>
    </source>
</evidence>
<dbReference type="HOGENOM" id="CLU_1653309_0_0_1"/>
<dbReference type="OrthoDB" id="3912021at2759"/>
<sequence length="163" mass="18159">MDMITNFYRRACDESDPNSPACDKPTSKVLLNAVPAAIVGVMLLVAGIVFFIIARKRRQQFIAEEAKERESFEIEIYEPTANNRNRNPTYADPFNDPHGLSRDPDYNEFSLAAPQSRRDHSPSKSSIATESTYIPHSEMSAPPPAYQEGSVGASVRKPNDNKV</sequence>
<gene>
    <name evidence="3" type="ORF">PMAA_063440</name>
</gene>
<organism evidence="3 4">
    <name type="scientific">Talaromyces marneffei (strain ATCC 18224 / CBS 334.59 / QM 7333)</name>
    <name type="common">Penicillium marneffei</name>
    <dbReference type="NCBI Taxonomy" id="441960"/>
    <lineage>
        <taxon>Eukaryota</taxon>
        <taxon>Fungi</taxon>
        <taxon>Dikarya</taxon>
        <taxon>Ascomycota</taxon>
        <taxon>Pezizomycotina</taxon>
        <taxon>Eurotiomycetes</taxon>
        <taxon>Eurotiomycetidae</taxon>
        <taxon>Eurotiales</taxon>
        <taxon>Trichocomaceae</taxon>
        <taxon>Talaromyces</taxon>
        <taxon>Talaromyces sect. Talaromyces</taxon>
    </lineage>
</organism>
<dbReference type="VEuPathDB" id="FungiDB:PMAA_063440"/>
<keyword evidence="2" id="KW-1133">Transmembrane helix</keyword>
<evidence type="ECO:0000256" key="1">
    <source>
        <dbReference type="SAM" id="MobiDB-lite"/>
    </source>
</evidence>
<evidence type="ECO:0000256" key="2">
    <source>
        <dbReference type="SAM" id="Phobius"/>
    </source>
</evidence>
<keyword evidence="2" id="KW-0472">Membrane</keyword>
<keyword evidence="2" id="KW-0812">Transmembrane</keyword>
<feature type="compositionally biased region" description="Polar residues" evidence="1">
    <location>
        <begin position="123"/>
        <end position="134"/>
    </location>
</feature>
<protein>
    <submittedName>
        <fullName evidence="3">Uncharacterized protein</fullName>
    </submittedName>
</protein>
<dbReference type="Proteomes" id="UP000001294">
    <property type="component" value="Unassembled WGS sequence"/>
</dbReference>
<feature type="transmembrane region" description="Helical" evidence="2">
    <location>
        <begin position="33"/>
        <end position="54"/>
    </location>
</feature>
<evidence type="ECO:0000313" key="4">
    <source>
        <dbReference type="Proteomes" id="UP000001294"/>
    </source>
</evidence>